<reference evidence="3 4" key="1">
    <citation type="journal article" date="2020" name="Nature">
        <title>Bacterial chemolithoautotrophy via manganese oxidation.</title>
        <authorList>
            <person name="Yu H."/>
            <person name="Leadbetter J.R."/>
        </authorList>
    </citation>
    <scope>NUCLEOTIDE SEQUENCE [LARGE SCALE GENOMIC DNA]</scope>
    <source>
        <strain evidence="3 4">Mn-1</strain>
    </source>
</reference>
<dbReference type="SUPFAM" id="SSF53300">
    <property type="entry name" value="vWA-like"/>
    <property type="match status" value="1"/>
</dbReference>
<dbReference type="PROSITE" id="PS50234">
    <property type="entry name" value="VWFA"/>
    <property type="match status" value="1"/>
</dbReference>
<feature type="compositionally biased region" description="Basic and acidic residues" evidence="1">
    <location>
        <begin position="595"/>
        <end position="606"/>
    </location>
</feature>
<dbReference type="Proteomes" id="UP000534783">
    <property type="component" value="Unassembled WGS sequence"/>
</dbReference>
<feature type="region of interest" description="Disordered" evidence="1">
    <location>
        <begin position="585"/>
        <end position="615"/>
    </location>
</feature>
<evidence type="ECO:0000259" key="2">
    <source>
        <dbReference type="PROSITE" id="PS50234"/>
    </source>
</evidence>
<gene>
    <name evidence="3" type="ORF">MNODULE_00995</name>
</gene>
<dbReference type="EMBL" id="VTOW01000001">
    <property type="protein sequence ID" value="NKE69329.1"/>
    <property type="molecule type" value="Genomic_DNA"/>
</dbReference>
<dbReference type="CDD" id="cd01454">
    <property type="entry name" value="vWA_norD_type"/>
    <property type="match status" value="1"/>
</dbReference>
<evidence type="ECO:0000313" key="3">
    <source>
        <dbReference type="EMBL" id="NKE69329.1"/>
    </source>
</evidence>
<protein>
    <submittedName>
        <fullName evidence="3">VWA domain-containing protein</fullName>
    </submittedName>
</protein>
<sequence>MSPSSPLESIQSLLAATLDADEAARILWALSRLDPSLQKNAVNIGLILSDFSTKAATEYFRAVPLVLQSIGPDELAGWVGMGIQIAQQSSAAGIRFFKQGAAVFSKLPSKPLRDRFLQLGISLAQRDYNLAMEYYQQAPALLANVSLTEAALAEWAEHGFALGKQDYTLAVEYFRTTPSLLILLPIELLPKWIAAGQKLSSGKVLATLQFVRTSPEVFTKISSNADRVRLLDLTAEVAERNPTLAAKLFTEAAAILPPFQTLHLEGVLLDKALTLARFDGELAATLFLSGPKILKEMGRAASHFPEWVEEGMALVKQGPGAGGRGSAKAFFAFESKGAREAVDHFGTGVSLASISRMLKLFAEALSGRPVAIQPTSSLKQEGKESEAPTTDGQTIYLPDHVNQFPDRALNLEWYKVATAYQAGYLEFNTFTPKIADTADLIEALQMKYKRRGGFSSLTSFFSLFPEPALIQRLFEIAEGARIEYLLKQEYPGLRSALIRMREADLARRPPLTGLSPRGAVVELLHQISLSGKTKEPIPPAIQSTLFEACRMLGAVQNPDAPVPVAYAMAAAARVYDLLEIDQAEPTPATGDMETFDERGSPVRGEGEGAGMIAPSTRGVIDPKRVEETKKATQAQADALLEKLKGAGVDLSTEAAVAALSGSIQRGESTLESLQQGGALDTLAEQMTAGRSEPGGTAGGRRFRYDEWDCESNDYRPGWCQVIERPVAAGTPDAVEAILVEYGGMIQSIQTAFQHLRPEGLKRIKGEREGDELDLDALLNSRVEAKSGRSPSDRIYVARQKKERSVAIAFLIDISGSTQQPLPPPPKSGLFGDPKNAGKRIVQIEKEALVLLSKAIDAVGDRFALYGFSGRGKDSVDFYLIKDFDERYGAEIDRRIGRIEAAAQNRDGAAIRHAARRLAAQPSKVKVLALISDGKPLDDQYSGSYSTADTKMALREAKRQGIHPYCITVDREGPEYLRGMYGEVAYLVIDQIETLPVKLPQIYKRLTT</sequence>
<dbReference type="Gene3D" id="3.40.50.410">
    <property type="entry name" value="von Willebrand factor, type A domain"/>
    <property type="match status" value="1"/>
</dbReference>
<dbReference type="PANTHER" id="PTHR41248:SF1">
    <property type="entry name" value="NORD PROTEIN"/>
    <property type="match status" value="1"/>
</dbReference>
<feature type="domain" description="VWFA" evidence="2">
    <location>
        <begin position="806"/>
        <end position="1005"/>
    </location>
</feature>
<evidence type="ECO:0000313" key="4">
    <source>
        <dbReference type="Proteomes" id="UP000534783"/>
    </source>
</evidence>
<comment type="caution">
    <text evidence="3">The sequence shown here is derived from an EMBL/GenBank/DDBJ whole genome shotgun (WGS) entry which is preliminary data.</text>
</comment>
<evidence type="ECO:0000256" key="1">
    <source>
        <dbReference type="SAM" id="MobiDB-lite"/>
    </source>
</evidence>
<dbReference type="AlphaFoldDB" id="A0A7X6DLE2"/>
<dbReference type="InterPro" id="IPR036465">
    <property type="entry name" value="vWFA_dom_sf"/>
</dbReference>
<proteinExistence type="predicted"/>
<dbReference type="Pfam" id="PF00092">
    <property type="entry name" value="VWA"/>
    <property type="match status" value="1"/>
</dbReference>
<keyword evidence="4" id="KW-1185">Reference proteome</keyword>
<dbReference type="SMART" id="SM00327">
    <property type="entry name" value="VWA"/>
    <property type="match status" value="1"/>
</dbReference>
<dbReference type="InterPro" id="IPR051928">
    <property type="entry name" value="NorD/CobT"/>
</dbReference>
<dbReference type="RefSeq" id="WP_168057638.1">
    <property type="nucleotide sequence ID" value="NZ_VTOW01000001.1"/>
</dbReference>
<organism evidence="3 4">
    <name type="scientific">Candidatus Manganitrophus noduliformans</name>
    <dbReference type="NCBI Taxonomy" id="2606439"/>
    <lineage>
        <taxon>Bacteria</taxon>
        <taxon>Pseudomonadati</taxon>
        <taxon>Nitrospirota</taxon>
        <taxon>Nitrospiria</taxon>
        <taxon>Candidatus Troglogloeales</taxon>
        <taxon>Candidatus Manganitrophaceae</taxon>
        <taxon>Candidatus Manganitrophus</taxon>
    </lineage>
</organism>
<dbReference type="PANTHER" id="PTHR41248">
    <property type="entry name" value="NORD PROTEIN"/>
    <property type="match status" value="1"/>
</dbReference>
<dbReference type="InterPro" id="IPR002035">
    <property type="entry name" value="VWF_A"/>
</dbReference>
<accession>A0A7X6DLE2</accession>
<name>A0A7X6DLE2_9BACT</name>